<evidence type="ECO:0000313" key="1">
    <source>
        <dbReference type="EMBL" id="KAL2620103.1"/>
    </source>
</evidence>
<organism evidence="1 2">
    <name type="scientific">Riccia fluitans</name>
    <dbReference type="NCBI Taxonomy" id="41844"/>
    <lineage>
        <taxon>Eukaryota</taxon>
        <taxon>Viridiplantae</taxon>
        <taxon>Streptophyta</taxon>
        <taxon>Embryophyta</taxon>
        <taxon>Marchantiophyta</taxon>
        <taxon>Marchantiopsida</taxon>
        <taxon>Marchantiidae</taxon>
        <taxon>Marchantiales</taxon>
        <taxon>Ricciaceae</taxon>
        <taxon>Riccia</taxon>
    </lineage>
</organism>
<reference evidence="1 2" key="1">
    <citation type="submission" date="2024-09" db="EMBL/GenBank/DDBJ databases">
        <title>Chromosome-scale assembly of Riccia fluitans.</title>
        <authorList>
            <person name="Paukszto L."/>
            <person name="Sawicki J."/>
            <person name="Karawczyk K."/>
            <person name="Piernik-Szablinska J."/>
            <person name="Szczecinska M."/>
            <person name="Mazdziarz M."/>
        </authorList>
    </citation>
    <scope>NUCLEOTIDE SEQUENCE [LARGE SCALE GENOMIC DNA]</scope>
    <source>
        <strain evidence="1">Rf_01</strain>
        <tissue evidence="1">Aerial parts of the thallus</tissue>
    </source>
</reference>
<protein>
    <submittedName>
        <fullName evidence="1">Uncharacterized protein</fullName>
    </submittedName>
</protein>
<keyword evidence="2" id="KW-1185">Reference proteome</keyword>
<sequence length="157" mass="17491">MIPQPINLDTFISNYLQSFVNCPVTHCKVVTQVQCPSYLTQSRLELLVQGGNVPTIIRISEQGEGNPLSIWVNSDQVPLDYFSRWFLTSPGPTTVSNVKILEFHVAEVVVHRAGVNTWGGKVRLKLAWDDKTVVIGNLTTDSATGFLPRLIVHQKHP</sequence>
<proteinExistence type="predicted"/>
<gene>
    <name evidence="1" type="ORF">R1flu_000308</name>
</gene>
<dbReference type="EMBL" id="JBHFFA010000006">
    <property type="protein sequence ID" value="KAL2620103.1"/>
    <property type="molecule type" value="Genomic_DNA"/>
</dbReference>
<dbReference type="AlphaFoldDB" id="A0ABD1Y0A5"/>
<dbReference type="Proteomes" id="UP001605036">
    <property type="component" value="Unassembled WGS sequence"/>
</dbReference>
<evidence type="ECO:0000313" key="2">
    <source>
        <dbReference type="Proteomes" id="UP001605036"/>
    </source>
</evidence>
<name>A0ABD1Y0A5_9MARC</name>
<accession>A0ABD1Y0A5</accession>
<comment type="caution">
    <text evidence="1">The sequence shown here is derived from an EMBL/GenBank/DDBJ whole genome shotgun (WGS) entry which is preliminary data.</text>
</comment>